<comment type="caution">
    <text evidence="2">The sequence shown here is derived from an EMBL/GenBank/DDBJ whole genome shotgun (WGS) entry which is preliminary data.</text>
</comment>
<feature type="region of interest" description="Disordered" evidence="1">
    <location>
        <begin position="1"/>
        <end position="37"/>
    </location>
</feature>
<accession>A0ABN9WK56</accession>
<dbReference type="Proteomes" id="UP001189429">
    <property type="component" value="Unassembled WGS sequence"/>
</dbReference>
<gene>
    <name evidence="2" type="ORF">PCOR1329_LOCUS68139</name>
</gene>
<evidence type="ECO:0000313" key="2">
    <source>
        <dbReference type="EMBL" id="CAK0886924.1"/>
    </source>
</evidence>
<evidence type="ECO:0000256" key="1">
    <source>
        <dbReference type="SAM" id="MobiDB-lite"/>
    </source>
</evidence>
<sequence>QGGARRQGGQEAAEGEAGRCREAGRGPPQAARGERGGVPWLIARTLAAARPGRDGLAQGRRPGYDEVAAGVQEPLCFVVFGACVAGDRATTGRPRRV</sequence>
<keyword evidence="3" id="KW-1185">Reference proteome</keyword>
<evidence type="ECO:0000313" key="3">
    <source>
        <dbReference type="Proteomes" id="UP001189429"/>
    </source>
</evidence>
<organism evidence="2 3">
    <name type="scientific">Prorocentrum cordatum</name>
    <dbReference type="NCBI Taxonomy" id="2364126"/>
    <lineage>
        <taxon>Eukaryota</taxon>
        <taxon>Sar</taxon>
        <taxon>Alveolata</taxon>
        <taxon>Dinophyceae</taxon>
        <taxon>Prorocentrales</taxon>
        <taxon>Prorocentraceae</taxon>
        <taxon>Prorocentrum</taxon>
    </lineage>
</organism>
<feature type="non-terminal residue" evidence="2">
    <location>
        <position position="97"/>
    </location>
</feature>
<name>A0ABN9WK56_9DINO</name>
<dbReference type="EMBL" id="CAUYUJ010018869">
    <property type="protein sequence ID" value="CAK0886924.1"/>
    <property type="molecule type" value="Genomic_DNA"/>
</dbReference>
<reference evidence="2" key="1">
    <citation type="submission" date="2023-10" db="EMBL/GenBank/DDBJ databases">
        <authorList>
            <person name="Chen Y."/>
            <person name="Shah S."/>
            <person name="Dougan E. K."/>
            <person name="Thang M."/>
            <person name="Chan C."/>
        </authorList>
    </citation>
    <scope>NUCLEOTIDE SEQUENCE [LARGE SCALE GENOMIC DNA]</scope>
</reference>
<feature type="non-terminal residue" evidence="2">
    <location>
        <position position="1"/>
    </location>
</feature>
<protein>
    <submittedName>
        <fullName evidence="2">Uncharacterized protein</fullName>
    </submittedName>
</protein>
<proteinExistence type="predicted"/>